<name>A0A1F7REL4_9BACT</name>
<gene>
    <name evidence="2" type="ORF">A2042_00430</name>
</gene>
<keyword evidence="1" id="KW-0732">Signal</keyword>
<dbReference type="Proteomes" id="UP000178526">
    <property type="component" value="Unassembled WGS sequence"/>
</dbReference>
<sequence length="217" mass="23984">MKIRPLFCAALILILILFISSDKTVQGTDRRSGSILTVDSPTAKDFGDNDETNVDAFRTDDCDGDLSTKDPEGFSDLFATVAISNSGRPNFTPSTSQTVKIYQYTVSFTKLGGKNIKKLMPRIKPFTRSTSLTIQPDSSGDLKIVLLTKAMKEKFVDKYIENFGEDPRDPGFDPKFLSYNAHIKIYGKEVPFNNKVDTSGDINITITEVDNCATTTP</sequence>
<organism evidence="2 3">
    <name type="scientific">Candidatus Schekmanbacteria bacterium GWA2_38_11</name>
    <dbReference type="NCBI Taxonomy" id="1817876"/>
    <lineage>
        <taxon>Bacteria</taxon>
        <taxon>Candidatus Schekmaniibacteriota</taxon>
    </lineage>
</organism>
<proteinExistence type="predicted"/>
<dbReference type="AlphaFoldDB" id="A0A1F7REL4"/>
<comment type="caution">
    <text evidence="2">The sequence shown here is derived from an EMBL/GenBank/DDBJ whole genome shotgun (WGS) entry which is preliminary data.</text>
</comment>
<feature type="signal peptide" evidence="1">
    <location>
        <begin position="1"/>
        <end position="25"/>
    </location>
</feature>
<protein>
    <submittedName>
        <fullName evidence="2">Uncharacterized protein</fullName>
    </submittedName>
</protein>
<reference evidence="2 3" key="1">
    <citation type="journal article" date="2016" name="Nat. Commun.">
        <title>Thousands of microbial genomes shed light on interconnected biogeochemical processes in an aquifer system.</title>
        <authorList>
            <person name="Anantharaman K."/>
            <person name="Brown C.T."/>
            <person name="Hug L.A."/>
            <person name="Sharon I."/>
            <person name="Castelle C.J."/>
            <person name="Probst A.J."/>
            <person name="Thomas B.C."/>
            <person name="Singh A."/>
            <person name="Wilkins M.J."/>
            <person name="Karaoz U."/>
            <person name="Brodie E.L."/>
            <person name="Williams K.H."/>
            <person name="Hubbard S.S."/>
            <person name="Banfield J.F."/>
        </authorList>
    </citation>
    <scope>NUCLEOTIDE SEQUENCE [LARGE SCALE GENOMIC DNA]</scope>
</reference>
<feature type="chain" id="PRO_5009532186" evidence="1">
    <location>
        <begin position="26"/>
        <end position="217"/>
    </location>
</feature>
<evidence type="ECO:0000256" key="1">
    <source>
        <dbReference type="SAM" id="SignalP"/>
    </source>
</evidence>
<accession>A0A1F7REL4</accession>
<evidence type="ECO:0000313" key="2">
    <source>
        <dbReference type="EMBL" id="OGL39969.1"/>
    </source>
</evidence>
<dbReference type="EMBL" id="MGDB01000109">
    <property type="protein sequence ID" value="OGL39969.1"/>
    <property type="molecule type" value="Genomic_DNA"/>
</dbReference>
<evidence type="ECO:0000313" key="3">
    <source>
        <dbReference type="Proteomes" id="UP000178526"/>
    </source>
</evidence>